<proteinExistence type="predicted"/>
<dbReference type="RefSeq" id="WP_127951877.1">
    <property type="nucleotide sequence ID" value="NZ_RKLO01000002.1"/>
</dbReference>
<reference evidence="1 2" key="1">
    <citation type="submission" date="2018-11" db="EMBL/GenBank/DDBJ databases">
        <title>Rhodococcus spongicola sp. nov. and Rhodococcus xishaensis sp. nov. from marine sponges.</title>
        <authorList>
            <person name="Li L."/>
            <person name="Lin H.W."/>
        </authorList>
    </citation>
    <scope>NUCLEOTIDE SEQUENCE [LARGE SCALE GENOMIC DNA]</scope>
    <source>
        <strain evidence="1 2">LHW51113</strain>
    </source>
</reference>
<accession>A0A3S3AML3</accession>
<sequence>MDAKQWTVDISIDEDERQTRSTARLHAGDTTFVGVGLARRNPSDRNVPEIGDELATARALADLSHQLIDATVSDIEGITNAPVHLTE</sequence>
<dbReference type="OrthoDB" id="4828144at2"/>
<organism evidence="1 2">
    <name type="scientific">Rhodococcus xishaensis</name>
    <dbReference type="NCBI Taxonomy" id="2487364"/>
    <lineage>
        <taxon>Bacteria</taxon>
        <taxon>Bacillati</taxon>
        <taxon>Actinomycetota</taxon>
        <taxon>Actinomycetes</taxon>
        <taxon>Mycobacteriales</taxon>
        <taxon>Nocardiaceae</taxon>
        <taxon>Rhodococcus</taxon>
    </lineage>
</organism>
<dbReference type="Proteomes" id="UP000283479">
    <property type="component" value="Unassembled WGS sequence"/>
</dbReference>
<comment type="caution">
    <text evidence="1">The sequence shown here is derived from an EMBL/GenBank/DDBJ whole genome shotgun (WGS) entry which is preliminary data.</text>
</comment>
<dbReference type="InterPro" id="IPR038070">
    <property type="entry name" value="Rv2632c-like_sf"/>
</dbReference>
<evidence type="ECO:0000313" key="1">
    <source>
        <dbReference type="EMBL" id="RVW04185.1"/>
    </source>
</evidence>
<dbReference type="Pfam" id="PF08962">
    <property type="entry name" value="Rv2632c-like"/>
    <property type="match status" value="1"/>
</dbReference>
<evidence type="ECO:0000313" key="2">
    <source>
        <dbReference type="Proteomes" id="UP000283479"/>
    </source>
</evidence>
<keyword evidence="2" id="KW-1185">Reference proteome</keyword>
<protein>
    <submittedName>
        <fullName evidence="1">DUF1876 domain-containing protein</fullName>
    </submittedName>
</protein>
<dbReference type="SUPFAM" id="SSF143212">
    <property type="entry name" value="Rv2632c-like"/>
    <property type="match status" value="1"/>
</dbReference>
<dbReference type="InterPro" id="IPR015057">
    <property type="entry name" value="Rv2632c-like"/>
</dbReference>
<name>A0A3S3AML3_9NOCA</name>
<dbReference type="AlphaFoldDB" id="A0A3S3AML3"/>
<dbReference type="EMBL" id="RKLO01000002">
    <property type="protein sequence ID" value="RVW04185.1"/>
    <property type="molecule type" value="Genomic_DNA"/>
</dbReference>
<gene>
    <name evidence="1" type="ORF">EGT50_06885</name>
</gene>
<dbReference type="Gene3D" id="3.30.160.240">
    <property type="entry name" value="Rv1738"/>
    <property type="match status" value="1"/>
</dbReference>